<evidence type="ECO:0000256" key="3">
    <source>
        <dbReference type="ARBA" id="ARBA00022771"/>
    </source>
</evidence>
<dbReference type="GO" id="GO:0006338">
    <property type="term" value="P:chromatin remodeling"/>
    <property type="evidence" value="ECO:0007669"/>
    <property type="project" value="TreeGrafter"/>
</dbReference>
<evidence type="ECO:0000256" key="1">
    <source>
        <dbReference type="ARBA" id="ARBA00004123"/>
    </source>
</evidence>
<accession>A0AAV8YDI7</accession>
<keyword evidence="3" id="KW-0863">Zinc-finger</keyword>
<dbReference type="Pfam" id="PF22941">
    <property type="entry name" value="TADA2A-like_3rd"/>
    <property type="match status" value="1"/>
</dbReference>
<dbReference type="CDD" id="cd00167">
    <property type="entry name" value="SANT"/>
    <property type="match status" value="1"/>
</dbReference>
<dbReference type="InterPro" id="IPR017930">
    <property type="entry name" value="Myb_dom"/>
</dbReference>
<reference evidence="9" key="1">
    <citation type="journal article" date="2023" name="Insect Mol. Biol.">
        <title>Genome sequencing provides insights into the evolution of gene families encoding plant cell wall-degrading enzymes in longhorned beetles.</title>
        <authorList>
            <person name="Shin N.R."/>
            <person name="Okamura Y."/>
            <person name="Kirsch R."/>
            <person name="Pauchet Y."/>
        </authorList>
    </citation>
    <scope>NUCLEOTIDE SEQUENCE</scope>
    <source>
        <strain evidence="9">AMC_N1</strain>
    </source>
</reference>
<dbReference type="PROSITE" id="PS51294">
    <property type="entry name" value="HTH_MYB"/>
    <property type="match status" value="1"/>
</dbReference>
<dbReference type="GO" id="GO:0003682">
    <property type="term" value="F:chromatin binding"/>
    <property type="evidence" value="ECO:0007669"/>
    <property type="project" value="TreeGrafter"/>
</dbReference>
<dbReference type="GO" id="GO:0008270">
    <property type="term" value="F:zinc ion binding"/>
    <property type="evidence" value="ECO:0007669"/>
    <property type="project" value="UniProtKB-KW"/>
</dbReference>
<dbReference type="GO" id="GO:0006357">
    <property type="term" value="P:regulation of transcription by RNA polymerase II"/>
    <property type="evidence" value="ECO:0007669"/>
    <property type="project" value="TreeGrafter"/>
</dbReference>
<evidence type="ECO:0008006" key="11">
    <source>
        <dbReference type="Google" id="ProtNLM"/>
    </source>
</evidence>
<gene>
    <name evidence="9" type="ORF">NQ318_022777</name>
</gene>
<keyword evidence="2" id="KW-0479">Metal-binding</keyword>
<sequence length="269" mass="31031">MADLFAKVSCTYCQEEINGVRVQCCVCPDFDICLQTEILAVDVRWGTVGAEIGPHRNDHSYKFVDHCTVSIFGGRGAWTGKEQLQLLDAVELYGFGNWELVSQHVETRTPEEVKEEYIARYLDGNIGKATWAQLANHRPCLVDHVTTDEGPLSPTVTSRLPPLDATLEEARLLGYKPHRDDYEREYNMEAEQLVSTLQLDLEEETQMEVALKLAMVDMYTRRLRERARRKRIVRDYQLVAKYFANLRKDPSRRPLSKEQRDGRTWSDAF</sequence>
<feature type="domain" description="Myb-like" evidence="6">
    <location>
        <begin position="75"/>
        <end position="121"/>
    </location>
</feature>
<dbReference type="InterPro" id="IPR001005">
    <property type="entry name" value="SANT/Myb"/>
</dbReference>
<evidence type="ECO:0000259" key="6">
    <source>
        <dbReference type="PROSITE" id="PS50090"/>
    </source>
</evidence>
<dbReference type="Gene3D" id="1.10.10.60">
    <property type="entry name" value="Homeodomain-like"/>
    <property type="match status" value="1"/>
</dbReference>
<dbReference type="SUPFAM" id="SSF46689">
    <property type="entry name" value="Homeodomain-like"/>
    <property type="match status" value="1"/>
</dbReference>
<dbReference type="Gene3D" id="3.30.60.90">
    <property type="match status" value="1"/>
</dbReference>
<dbReference type="InterPro" id="IPR043145">
    <property type="entry name" value="Znf_ZZ_sf"/>
</dbReference>
<dbReference type="GO" id="GO:0003713">
    <property type="term" value="F:transcription coactivator activity"/>
    <property type="evidence" value="ECO:0007669"/>
    <property type="project" value="TreeGrafter"/>
</dbReference>
<evidence type="ECO:0000259" key="7">
    <source>
        <dbReference type="PROSITE" id="PS51293"/>
    </source>
</evidence>
<evidence type="ECO:0000313" key="10">
    <source>
        <dbReference type="Proteomes" id="UP001162162"/>
    </source>
</evidence>
<comment type="caution">
    <text evidence="9">The sequence shown here is derived from an EMBL/GenBank/DDBJ whole genome shotgun (WGS) entry which is preliminary data.</text>
</comment>
<dbReference type="Proteomes" id="UP001162162">
    <property type="component" value="Unassembled WGS sequence"/>
</dbReference>
<dbReference type="InterPro" id="IPR055141">
    <property type="entry name" value="TADA2A_B-like_dom"/>
</dbReference>
<dbReference type="GO" id="GO:0005634">
    <property type="term" value="C:nucleus"/>
    <property type="evidence" value="ECO:0007669"/>
    <property type="project" value="UniProtKB-SubCell"/>
</dbReference>
<evidence type="ECO:0000256" key="4">
    <source>
        <dbReference type="ARBA" id="ARBA00022833"/>
    </source>
</evidence>
<evidence type="ECO:0000256" key="2">
    <source>
        <dbReference type="ARBA" id="ARBA00022723"/>
    </source>
</evidence>
<dbReference type="CDD" id="cd02335">
    <property type="entry name" value="ZZ_ADA2"/>
    <property type="match status" value="1"/>
</dbReference>
<dbReference type="InterPro" id="IPR017884">
    <property type="entry name" value="SANT_dom"/>
</dbReference>
<organism evidence="9 10">
    <name type="scientific">Aromia moschata</name>
    <dbReference type="NCBI Taxonomy" id="1265417"/>
    <lineage>
        <taxon>Eukaryota</taxon>
        <taxon>Metazoa</taxon>
        <taxon>Ecdysozoa</taxon>
        <taxon>Arthropoda</taxon>
        <taxon>Hexapoda</taxon>
        <taxon>Insecta</taxon>
        <taxon>Pterygota</taxon>
        <taxon>Neoptera</taxon>
        <taxon>Endopterygota</taxon>
        <taxon>Coleoptera</taxon>
        <taxon>Polyphaga</taxon>
        <taxon>Cucujiformia</taxon>
        <taxon>Chrysomeloidea</taxon>
        <taxon>Cerambycidae</taxon>
        <taxon>Cerambycinae</taxon>
        <taxon>Callichromatini</taxon>
        <taxon>Aromia</taxon>
    </lineage>
</organism>
<name>A0AAV8YDI7_9CUCU</name>
<comment type="subcellular location">
    <subcellularLocation>
        <location evidence="1">Nucleus</location>
    </subcellularLocation>
</comment>
<dbReference type="InterPro" id="IPR009057">
    <property type="entry name" value="Homeodomain-like_sf"/>
</dbReference>
<dbReference type="InterPro" id="IPR000433">
    <property type="entry name" value="Znf_ZZ"/>
</dbReference>
<dbReference type="Pfam" id="PF00249">
    <property type="entry name" value="Myb_DNA-binding"/>
    <property type="match status" value="1"/>
</dbReference>
<dbReference type="PANTHER" id="PTHR12374:SF63">
    <property type="entry name" value="TRANSCRIPTIONAL ADAPTER 2-BETA"/>
    <property type="match status" value="1"/>
</dbReference>
<evidence type="ECO:0000259" key="8">
    <source>
        <dbReference type="PROSITE" id="PS51294"/>
    </source>
</evidence>
<dbReference type="PROSITE" id="PS51293">
    <property type="entry name" value="SANT"/>
    <property type="match status" value="1"/>
</dbReference>
<dbReference type="AlphaFoldDB" id="A0AAV8YDI7"/>
<feature type="domain" description="HTH myb-type" evidence="8">
    <location>
        <begin position="75"/>
        <end position="115"/>
    </location>
</feature>
<evidence type="ECO:0000313" key="9">
    <source>
        <dbReference type="EMBL" id="KAJ8949264.1"/>
    </source>
</evidence>
<evidence type="ECO:0000256" key="5">
    <source>
        <dbReference type="SAM" id="MobiDB-lite"/>
    </source>
</evidence>
<proteinExistence type="predicted"/>
<keyword evidence="4" id="KW-0862">Zinc</keyword>
<dbReference type="InterPro" id="IPR041983">
    <property type="entry name" value="ADA2-like_ZZ"/>
</dbReference>
<dbReference type="Pfam" id="PF00569">
    <property type="entry name" value="ZZ"/>
    <property type="match status" value="1"/>
</dbReference>
<feature type="region of interest" description="Disordered" evidence="5">
    <location>
        <begin position="250"/>
        <end position="269"/>
    </location>
</feature>
<dbReference type="PROSITE" id="PS50090">
    <property type="entry name" value="MYB_LIKE"/>
    <property type="match status" value="1"/>
</dbReference>
<keyword evidence="10" id="KW-1185">Reference proteome</keyword>
<dbReference type="PANTHER" id="PTHR12374">
    <property type="entry name" value="TRANSCRIPTIONAL ADAPTOR 2 ADA2 -RELATED"/>
    <property type="match status" value="1"/>
</dbReference>
<dbReference type="SMART" id="SM00717">
    <property type="entry name" value="SANT"/>
    <property type="match status" value="1"/>
</dbReference>
<feature type="domain" description="SANT" evidence="7">
    <location>
        <begin position="73"/>
        <end position="125"/>
    </location>
</feature>
<protein>
    <recommendedName>
        <fullName evidence="11">Transcriptional adapter</fullName>
    </recommendedName>
</protein>
<dbReference type="GO" id="GO:0070461">
    <property type="term" value="C:SAGA-type complex"/>
    <property type="evidence" value="ECO:0007669"/>
    <property type="project" value="TreeGrafter"/>
</dbReference>
<dbReference type="EMBL" id="JAPWTK010000121">
    <property type="protein sequence ID" value="KAJ8949264.1"/>
    <property type="molecule type" value="Genomic_DNA"/>
</dbReference>
<dbReference type="SUPFAM" id="SSF57850">
    <property type="entry name" value="RING/U-box"/>
    <property type="match status" value="1"/>
</dbReference>